<keyword evidence="3" id="KW-1185">Reference proteome</keyword>
<protein>
    <submittedName>
        <fullName evidence="2">Uncharacterized protein</fullName>
    </submittedName>
</protein>
<comment type="caution">
    <text evidence="2">The sequence shown here is derived from an EMBL/GenBank/DDBJ whole genome shotgun (WGS) entry which is preliminary data.</text>
</comment>
<gene>
    <name evidence="2" type="ORF">Clacol_002297</name>
</gene>
<evidence type="ECO:0000313" key="3">
    <source>
        <dbReference type="Proteomes" id="UP001050691"/>
    </source>
</evidence>
<feature type="region of interest" description="Disordered" evidence="1">
    <location>
        <begin position="1"/>
        <end position="38"/>
    </location>
</feature>
<dbReference type="AlphaFoldDB" id="A0AAV5A4B5"/>
<evidence type="ECO:0000256" key="1">
    <source>
        <dbReference type="SAM" id="MobiDB-lite"/>
    </source>
</evidence>
<organism evidence="2 3">
    <name type="scientific">Clathrus columnatus</name>
    <dbReference type="NCBI Taxonomy" id="1419009"/>
    <lineage>
        <taxon>Eukaryota</taxon>
        <taxon>Fungi</taxon>
        <taxon>Dikarya</taxon>
        <taxon>Basidiomycota</taxon>
        <taxon>Agaricomycotina</taxon>
        <taxon>Agaricomycetes</taxon>
        <taxon>Phallomycetidae</taxon>
        <taxon>Phallales</taxon>
        <taxon>Clathraceae</taxon>
        <taxon>Clathrus</taxon>
    </lineage>
</organism>
<accession>A0AAV5A4B5</accession>
<sequence length="106" mass="11773">MSTDSATIPVVPDQSRRRAAADGEEFNPNAPAGSEQLISEDFTAEDEQEEITYERPDANKISRASVDDLKDGVTGGGATIKPKLRGVRKDFYKQERDMDREVERAQ</sequence>
<dbReference type="Proteomes" id="UP001050691">
    <property type="component" value="Unassembled WGS sequence"/>
</dbReference>
<reference evidence="2" key="1">
    <citation type="submission" date="2021-10" db="EMBL/GenBank/DDBJ databases">
        <title>De novo Genome Assembly of Clathrus columnatus (Basidiomycota, Fungi) Using Illumina and Nanopore Sequence Data.</title>
        <authorList>
            <person name="Ogiso-Tanaka E."/>
            <person name="Itagaki H."/>
            <person name="Hosoya T."/>
            <person name="Hosaka K."/>
        </authorList>
    </citation>
    <scope>NUCLEOTIDE SEQUENCE</scope>
    <source>
        <strain evidence="2">MO-923</strain>
    </source>
</reference>
<proteinExistence type="predicted"/>
<evidence type="ECO:0000313" key="2">
    <source>
        <dbReference type="EMBL" id="GJJ08089.1"/>
    </source>
</evidence>
<name>A0AAV5A4B5_9AGAM</name>
<dbReference type="EMBL" id="BPWL01000003">
    <property type="protein sequence ID" value="GJJ08089.1"/>
    <property type="molecule type" value="Genomic_DNA"/>
</dbReference>